<dbReference type="Pfam" id="PF10124">
    <property type="entry name" value="Mu-like_gpT"/>
    <property type="match status" value="1"/>
</dbReference>
<dbReference type="InterPro" id="IPR018774">
    <property type="entry name" value="Phage_Mu_GpT"/>
</dbReference>
<feature type="domain" description="Bacteriophage Mu GpT" evidence="1">
    <location>
        <begin position="9"/>
        <end position="302"/>
    </location>
</feature>
<dbReference type="AlphaFoldDB" id="A0AAW3WWR6"/>
<sequence>MIITPDTIRALNVSFNNAFQAGIKLADSQYTQVATVVPSNSSSNVYGWLGQFPHMQKWVGSRTVRDMAAHAYSLNNILYESTVSVPRVDIEDDNIGTYTPIFQMQGQEAEQYPNRDVFSVLANGDSIICYDGQNFFDTDHPVFPNVDGTGTPVSVSNIFTGAAGAPAWYLMDVSKPIKPLIFQQRIKPQITNKLSDANSDKVFMEDTFLYGIRARSAAGVGLWQLAVKSTKPLNATTYEEAYQALRAMKADGGDPLNVVPGLLVVPSPLLPAAKAVVGSELLTGGASNPNYGLSKILDVAWLN</sequence>
<dbReference type="EMBL" id="JACNYO010000030">
    <property type="protein sequence ID" value="MBC3214860.1"/>
    <property type="molecule type" value="Genomic_DNA"/>
</dbReference>
<dbReference type="Proteomes" id="UP000659084">
    <property type="component" value="Unassembled WGS sequence"/>
</dbReference>
<proteinExistence type="predicted"/>
<protein>
    <submittedName>
        <fullName evidence="2">Mu-like prophage major head subunit gpT family protein</fullName>
    </submittedName>
</protein>
<dbReference type="RefSeq" id="WP_179253438.1">
    <property type="nucleotide sequence ID" value="NZ_JACBIV010000024.1"/>
</dbReference>
<organism evidence="2 3">
    <name type="scientific">Serratia fonticola</name>
    <dbReference type="NCBI Taxonomy" id="47917"/>
    <lineage>
        <taxon>Bacteria</taxon>
        <taxon>Pseudomonadati</taxon>
        <taxon>Pseudomonadota</taxon>
        <taxon>Gammaproteobacteria</taxon>
        <taxon>Enterobacterales</taxon>
        <taxon>Yersiniaceae</taxon>
        <taxon>Serratia</taxon>
    </lineage>
</organism>
<accession>A0AAW3WWR6</accession>
<comment type="caution">
    <text evidence="2">The sequence shown here is derived from an EMBL/GenBank/DDBJ whole genome shotgun (WGS) entry which is preliminary data.</text>
</comment>
<evidence type="ECO:0000313" key="2">
    <source>
        <dbReference type="EMBL" id="MBC3214860.1"/>
    </source>
</evidence>
<reference evidence="2" key="1">
    <citation type="submission" date="2020-08" db="EMBL/GenBank/DDBJ databases">
        <title>Food and environmental bacterial isolates.</title>
        <authorList>
            <person name="Richter L."/>
            <person name="Du Plessis E.M."/>
            <person name="Duvenage S."/>
            <person name="Allam M."/>
            <person name="Korsten L."/>
        </authorList>
    </citation>
    <scope>NUCLEOTIDE SEQUENCE</scope>
    <source>
        <strain evidence="2">UPMP2127</strain>
    </source>
</reference>
<evidence type="ECO:0000259" key="1">
    <source>
        <dbReference type="Pfam" id="PF10124"/>
    </source>
</evidence>
<evidence type="ECO:0000313" key="3">
    <source>
        <dbReference type="Proteomes" id="UP000659084"/>
    </source>
</evidence>
<gene>
    <name evidence="2" type="ORF">H8J20_22230</name>
</gene>
<name>A0AAW3WWR6_SERFO</name>